<dbReference type="Proteomes" id="UP000638462">
    <property type="component" value="Unassembled WGS sequence"/>
</dbReference>
<evidence type="ECO:0000313" key="2">
    <source>
        <dbReference type="Proteomes" id="UP000638462"/>
    </source>
</evidence>
<name>A0ABQ1T8H3_9GAMM</name>
<reference evidence="2" key="1">
    <citation type="journal article" date="2019" name="Int. J. Syst. Evol. Microbiol.">
        <title>The Global Catalogue of Microorganisms (GCM) 10K type strain sequencing project: providing services to taxonomists for standard genome sequencing and annotation.</title>
        <authorList>
            <consortium name="The Broad Institute Genomics Platform"/>
            <consortium name="The Broad Institute Genome Sequencing Center for Infectious Disease"/>
            <person name="Wu L."/>
            <person name="Ma J."/>
        </authorList>
    </citation>
    <scope>NUCLEOTIDE SEQUENCE [LARGE SCALE GENOMIC DNA]</scope>
    <source>
        <strain evidence="2">CGMCC 1.15394</strain>
    </source>
</reference>
<proteinExistence type="predicted"/>
<comment type="caution">
    <text evidence="1">The sequence shown here is derived from an EMBL/GenBank/DDBJ whole genome shotgun (WGS) entry which is preliminary data.</text>
</comment>
<gene>
    <name evidence="1" type="ORF">GCM10008027_09290</name>
</gene>
<evidence type="ECO:0000313" key="1">
    <source>
        <dbReference type="EMBL" id="GGE86469.1"/>
    </source>
</evidence>
<keyword evidence="2" id="KW-1185">Reference proteome</keyword>
<organism evidence="1 2">
    <name type="scientific">Pseudoalteromonas gelatinilytica</name>
    <dbReference type="NCBI Taxonomy" id="1703256"/>
    <lineage>
        <taxon>Bacteria</taxon>
        <taxon>Pseudomonadati</taxon>
        <taxon>Pseudomonadota</taxon>
        <taxon>Gammaproteobacteria</taxon>
        <taxon>Alteromonadales</taxon>
        <taxon>Pseudoalteromonadaceae</taxon>
        <taxon>Pseudoalteromonas</taxon>
    </lineage>
</organism>
<accession>A0ABQ1T8H3</accession>
<dbReference type="EMBL" id="BMIT01000003">
    <property type="protein sequence ID" value="GGE86469.1"/>
    <property type="molecule type" value="Genomic_DNA"/>
</dbReference>
<dbReference type="RefSeq" id="WP_188727494.1">
    <property type="nucleotide sequence ID" value="NZ_BMIT01000003.1"/>
</dbReference>
<protein>
    <submittedName>
        <fullName evidence="1">Uncharacterized protein</fullName>
    </submittedName>
</protein>
<sequence>MLQELDNWRNSKSKILTIENLKVVLSAQLGEPIKAQYIEIKGNGLIVRATLWENGNLVLKAICCQSDKQVILKQLNSCEVWQIDDELNWWLSQIVIYDPL</sequence>